<reference evidence="2" key="1">
    <citation type="submission" date="2025-08" db="UniProtKB">
        <authorList>
            <consortium name="Ensembl"/>
        </authorList>
    </citation>
    <scope>IDENTIFICATION</scope>
</reference>
<feature type="signal peptide" evidence="1">
    <location>
        <begin position="1"/>
        <end position="21"/>
    </location>
</feature>
<evidence type="ECO:0000256" key="1">
    <source>
        <dbReference type="SAM" id="SignalP"/>
    </source>
</evidence>
<evidence type="ECO:0000313" key="2">
    <source>
        <dbReference type="Ensembl" id="ENSPCEP00000013668.1"/>
    </source>
</evidence>
<proteinExistence type="predicted"/>
<organism evidence="2 3">
    <name type="scientific">Pelusios castaneus</name>
    <name type="common">West African mud turtle</name>
    <dbReference type="NCBI Taxonomy" id="367368"/>
    <lineage>
        <taxon>Eukaryota</taxon>
        <taxon>Metazoa</taxon>
        <taxon>Chordata</taxon>
        <taxon>Craniata</taxon>
        <taxon>Vertebrata</taxon>
        <taxon>Euteleostomi</taxon>
        <taxon>Archelosauria</taxon>
        <taxon>Testudinata</taxon>
        <taxon>Testudines</taxon>
        <taxon>Pleurodira</taxon>
        <taxon>Pelomedusidae</taxon>
        <taxon>Pelusios</taxon>
    </lineage>
</organism>
<dbReference type="Ensembl" id="ENSPCET00000014171.1">
    <property type="protein sequence ID" value="ENSPCEP00000013668.1"/>
    <property type="gene ID" value="ENSPCEG00000010803.1"/>
</dbReference>
<feature type="chain" id="PRO_5034027532" evidence="1">
    <location>
        <begin position="22"/>
        <end position="115"/>
    </location>
</feature>
<sequence>MQWGARLSFGVIRLLPILPLGLHVLQKDPLPCHAGWDDQTHGLPAPNPPEPSFVFQLGALQAVLEKLQKRIPPWGKKLGHMPAVRSFTQCQGVHSGQAVLGKPVPPATFFLQKCL</sequence>
<evidence type="ECO:0000313" key="3">
    <source>
        <dbReference type="Proteomes" id="UP000694393"/>
    </source>
</evidence>
<protein>
    <submittedName>
        <fullName evidence="2">Uncharacterized protein</fullName>
    </submittedName>
</protein>
<keyword evidence="1" id="KW-0732">Signal</keyword>
<name>A0A8C8S3K3_9SAUR</name>
<reference evidence="2" key="2">
    <citation type="submission" date="2025-09" db="UniProtKB">
        <authorList>
            <consortium name="Ensembl"/>
        </authorList>
    </citation>
    <scope>IDENTIFICATION</scope>
</reference>
<dbReference type="AlphaFoldDB" id="A0A8C8S3K3"/>
<dbReference type="Proteomes" id="UP000694393">
    <property type="component" value="Unplaced"/>
</dbReference>
<accession>A0A8C8S3K3</accession>
<keyword evidence="3" id="KW-1185">Reference proteome</keyword>